<keyword evidence="2" id="KW-1185">Reference proteome</keyword>
<evidence type="ECO:0008006" key="3">
    <source>
        <dbReference type="Google" id="ProtNLM"/>
    </source>
</evidence>
<dbReference type="AlphaFoldDB" id="A0AAW0GT33"/>
<name>A0AAW0GT33_9APHY</name>
<protein>
    <recommendedName>
        <fullName evidence="3">F-box domain-containing protein</fullName>
    </recommendedName>
</protein>
<dbReference type="EMBL" id="JASBNA010000004">
    <property type="protein sequence ID" value="KAK7692671.1"/>
    <property type="molecule type" value="Genomic_DNA"/>
</dbReference>
<dbReference type="SUPFAM" id="SSF52047">
    <property type="entry name" value="RNI-like"/>
    <property type="match status" value="1"/>
</dbReference>
<accession>A0AAW0GT33</accession>
<reference evidence="1 2" key="1">
    <citation type="submission" date="2022-09" db="EMBL/GenBank/DDBJ databases">
        <authorList>
            <person name="Palmer J.M."/>
        </authorList>
    </citation>
    <scope>NUCLEOTIDE SEQUENCE [LARGE SCALE GENOMIC DNA]</scope>
    <source>
        <strain evidence="1 2">DSM 7382</strain>
    </source>
</reference>
<evidence type="ECO:0000313" key="1">
    <source>
        <dbReference type="EMBL" id="KAK7692671.1"/>
    </source>
</evidence>
<sequence>MDSENVPGSLPAISSFSNAPFDILAEIFLTCPIPLDELDGDLNYRCHSRSFTKCLSAWSLSGVCQQWRNAALSLPVLWSTAVVDRRTMGSGRRREGNLALLSLLLDRSKNVPLTIHLDCNGDDEDVLNMLSPHISRARVLYFGINLYQETKLGLALRNFLSGPTHFPFLRSLSPWIYSQHQFSSLFPTFAHAPLLERLHVKMLMVQAQWIDNIGIPWSQIRYHNSVGLLKDINTFLKSLLLMPNLIHLDIDDISFRYYYLKSKTLPYIRLEYLTCLRLQHETTCEIWDHLAQLELPALTEMDLRDVPLGPVKSLLERSKCGSQLSALTLWGTSSGEGGRETIKEILFMTPNVVSFDLQSIADILEQSRDFIQVFTPDPDAGRDGLPSGILFSKLTTLQIQHGKNARLDVKDFMDRVFAREVLPTVKRLSFPRAWGTTVYEISGVHEVKKTYYQTW</sequence>
<organism evidence="1 2">
    <name type="scientific">Cerrena zonata</name>
    <dbReference type="NCBI Taxonomy" id="2478898"/>
    <lineage>
        <taxon>Eukaryota</taxon>
        <taxon>Fungi</taxon>
        <taxon>Dikarya</taxon>
        <taxon>Basidiomycota</taxon>
        <taxon>Agaricomycotina</taxon>
        <taxon>Agaricomycetes</taxon>
        <taxon>Polyporales</taxon>
        <taxon>Cerrenaceae</taxon>
        <taxon>Cerrena</taxon>
    </lineage>
</organism>
<proteinExistence type="predicted"/>
<dbReference type="Proteomes" id="UP001385951">
    <property type="component" value="Unassembled WGS sequence"/>
</dbReference>
<gene>
    <name evidence="1" type="ORF">QCA50_004304</name>
</gene>
<evidence type="ECO:0000313" key="2">
    <source>
        <dbReference type="Proteomes" id="UP001385951"/>
    </source>
</evidence>
<comment type="caution">
    <text evidence="1">The sequence shown here is derived from an EMBL/GenBank/DDBJ whole genome shotgun (WGS) entry which is preliminary data.</text>
</comment>